<feature type="binding site" evidence="17">
    <location>
        <position position="337"/>
    </location>
    <ligand>
        <name>Zn(2+)</name>
        <dbReference type="ChEBI" id="CHEBI:29105"/>
        <note>catalytic</note>
    </ligand>
</feature>
<dbReference type="InterPro" id="IPR042097">
    <property type="entry name" value="Aminopeptidase_N-like_N_sf"/>
</dbReference>
<dbReference type="PhylomeDB" id="E9GEW0"/>
<feature type="domain" description="Peptidase M1 membrane alanine aminopeptidase" evidence="21">
    <location>
        <begin position="267"/>
        <end position="489"/>
    </location>
</feature>
<dbReference type="OMA" id="IQRTWLV"/>
<dbReference type="MEROPS" id="M01.A09"/>
<dbReference type="InterPro" id="IPR050344">
    <property type="entry name" value="Peptidase_M1_aminopeptidases"/>
</dbReference>
<feature type="binding site" evidence="17">
    <location>
        <position position="360"/>
    </location>
    <ligand>
        <name>Zn(2+)</name>
        <dbReference type="ChEBI" id="CHEBI:29105"/>
        <note>catalytic</note>
    </ligand>
</feature>
<evidence type="ECO:0000313" key="25">
    <source>
        <dbReference type="Proteomes" id="UP000000305"/>
    </source>
</evidence>
<evidence type="ECO:0000256" key="2">
    <source>
        <dbReference type="ARBA" id="ARBA00004609"/>
    </source>
</evidence>
<dbReference type="InterPro" id="IPR024571">
    <property type="entry name" value="ERAP1-like_C_dom"/>
</dbReference>
<evidence type="ECO:0000256" key="11">
    <source>
        <dbReference type="ARBA" id="ARBA00022833"/>
    </source>
</evidence>
<comment type="cofactor">
    <cofactor evidence="17 19">
        <name>Zn(2+)</name>
        <dbReference type="ChEBI" id="CHEBI:29105"/>
    </cofactor>
    <text evidence="17 19">Binds 1 zinc ion per subunit.</text>
</comment>
<evidence type="ECO:0000256" key="10">
    <source>
        <dbReference type="ARBA" id="ARBA00022801"/>
    </source>
</evidence>
<keyword evidence="4 19" id="KW-0031">Aminopeptidase</keyword>
<evidence type="ECO:0000256" key="19">
    <source>
        <dbReference type="RuleBase" id="RU364040"/>
    </source>
</evidence>
<evidence type="ECO:0000256" key="1">
    <source>
        <dbReference type="ARBA" id="ARBA00000098"/>
    </source>
</evidence>
<dbReference type="FunFam" id="1.10.390.10:FF:000001">
    <property type="entry name" value="Aminopeptidase"/>
    <property type="match status" value="1"/>
</dbReference>
<dbReference type="FunFam" id="1.25.50.20:FF:000001">
    <property type="entry name" value="Aminopeptidase"/>
    <property type="match status" value="1"/>
</dbReference>
<evidence type="ECO:0000256" key="9">
    <source>
        <dbReference type="ARBA" id="ARBA00022729"/>
    </source>
</evidence>
<dbReference type="GO" id="GO:0070006">
    <property type="term" value="F:metalloaminopeptidase activity"/>
    <property type="evidence" value="ECO:0000318"/>
    <property type="project" value="GO_Central"/>
</dbReference>
<dbReference type="GO" id="GO:0005886">
    <property type="term" value="C:plasma membrane"/>
    <property type="evidence" value="ECO:0007669"/>
    <property type="project" value="UniProtKB-SubCell"/>
</dbReference>
<dbReference type="InterPro" id="IPR027268">
    <property type="entry name" value="Peptidase_M4/M1_CTD_sf"/>
</dbReference>
<keyword evidence="12 19" id="KW-0482">Metalloprotease</keyword>
<organism evidence="24 25">
    <name type="scientific">Daphnia pulex</name>
    <name type="common">Water flea</name>
    <dbReference type="NCBI Taxonomy" id="6669"/>
    <lineage>
        <taxon>Eukaryota</taxon>
        <taxon>Metazoa</taxon>
        <taxon>Ecdysozoa</taxon>
        <taxon>Arthropoda</taxon>
        <taxon>Crustacea</taxon>
        <taxon>Branchiopoda</taxon>
        <taxon>Diplostraca</taxon>
        <taxon>Cladocera</taxon>
        <taxon>Anomopoda</taxon>
        <taxon>Daphniidae</taxon>
        <taxon>Daphnia</taxon>
    </lineage>
</organism>
<evidence type="ECO:0000256" key="4">
    <source>
        <dbReference type="ARBA" id="ARBA00022438"/>
    </source>
</evidence>
<dbReference type="GO" id="GO:0005615">
    <property type="term" value="C:extracellular space"/>
    <property type="evidence" value="ECO:0000318"/>
    <property type="project" value="GO_Central"/>
</dbReference>
<dbReference type="Pfam" id="PF01433">
    <property type="entry name" value="Peptidase_M1"/>
    <property type="match status" value="1"/>
</dbReference>
<feature type="site" description="Transition state stabilizer" evidence="18">
    <location>
        <position position="423"/>
    </location>
</feature>
<dbReference type="EMBL" id="GL732541">
    <property type="protein sequence ID" value="EFX81905.1"/>
    <property type="molecule type" value="Genomic_DNA"/>
</dbReference>
<comment type="subcellular location">
    <subcellularLocation>
        <location evidence="2">Cell membrane</location>
        <topology evidence="2">Lipid-anchor</topology>
        <topology evidence="2">GPI-anchor</topology>
    </subcellularLocation>
</comment>
<dbReference type="HOGENOM" id="CLU_003705_2_1_1"/>
<evidence type="ECO:0000256" key="18">
    <source>
        <dbReference type="PIRSR" id="PIRSR634016-4"/>
    </source>
</evidence>
<feature type="compositionally biased region" description="Low complexity" evidence="20">
    <location>
        <begin position="1"/>
        <end position="14"/>
    </location>
</feature>
<keyword evidence="6" id="KW-0449">Lipoprotein</keyword>
<dbReference type="CDD" id="cd09601">
    <property type="entry name" value="M1_APN-Q_like"/>
    <property type="match status" value="1"/>
</dbReference>
<proteinExistence type="inferred from homology"/>
<keyword evidence="5" id="KW-1003">Cell membrane</keyword>
<dbReference type="SUPFAM" id="SSF63737">
    <property type="entry name" value="Leukotriene A4 hydrolase N-terminal domain"/>
    <property type="match status" value="1"/>
</dbReference>
<feature type="binding site" evidence="17">
    <location>
        <position position="341"/>
    </location>
    <ligand>
        <name>Zn(2+)</name>
        <dbReference type="ChEBI" id="CHEBI:29105"/>
        <note>catalytic</note>
    </ligand>
</feature>
<evidence type="ECO:0000313" key="24">
    <source>
        <dbReference type="EMBL" id="EFX81905.1"/>
    </source>
</evidence>
<keyword evidence="13" id="KW-0472">Membrane</keyword>
<keyword evidence="11 17" id="KW-0862">Zinc</keyword>
<evidence type="ECO:0000256" key="8">
    <source>
        <dbReference type="ARBA" id="ARBA00022723"/>
    </source>
</evidence>
<keyword evidence="7 19" id="KW-0645">Protease</keyword>
<dbReference type="Gene3D" id="1.25.50.20">
    <property type="match status" value="1"/>
</dbReference>
<keyword evidence="9" id="KW-0732">Signal</keyword>
<dbReference type="SUPFAM" id="SSF55486">
    <property type="entry name" value="Metalloproteases ('zincins'), catalytic domain"/>
    <property type="match status" value="1"/>
</dbReference>
<dbReference type="InterPro" id="IPR001930">
    <property type="entry name" value="Peptidase_M1"/>
</dbReference>
<dbReference type="InterPro" id="IPR045357">
    <property type="entry name" value="Aminopeptidase_N-like_N"/>
</dbReference>
<comment type="catalytic activity">
    <reaction evidence="1">
        <text>Release of an N-terminal amino acid, Xaa-|-Yaa- from a peptide, amide or arylamide. Xaa is preferably Ala, but may be most amino acids including Pro (slow action). When a terminal hydrophobic residue is followed by a prolyl residue, the two may be released as an intact Xaa-Pro dipeptide.</text>
        <dbReference type="EC" id="3.4.11.2"/>
    </reaction>
</comment>
<dbReference type="KEGG" id="dpx:DAPPUDRAFT_302859"/>
<reference evidence="24 25" key="1">
    <citation type="journal article" date="2011" name="Science">
        <title>The ecoresponsive genome of Daphnia pulex.</title>
        <authorList>
            <person name="Colbourne J.K."/>
            <person name="Pfrender M.E."/>
            <person name="Gilbert D."/>
            <person name="Thomas W.K."/>
            <person name="Tucker A."/>
            <person name="Oakley T.H."/>
            <person name="Tokishita S."/>
            <person name="Aerts A."/>
            <person name="Arnold G.J."/>
            <person name="Basu M.K."/>
            <person name="Bauer D.J."/>
            <person name="Caceres C.E."/>
            <person name="Carmel L."/>
            <person name="Casola C."/>
            <person name="Choi J.H."/>
            <person name="Detter J.C."/>
            <person name="Dong Q."/>
            <person name="Dusheyko S."/>
            <person name="Eads B.D."/>
            <person name="Frohlich T."/>
            <person name="Geiler-Samerotte K.A."/>
            <person name="Gerlach D."/>
            <person name="Hatcher P."/>
            <person name="Jogdeo S."/>
            <person name="Krijgsveld J."/>
            <person name="Kriventseva E.V."/>
            <person name="Kultz D."/>
            <person name="Laforsch C."/>
            <person name="Lindquist E."/>
            <person name="Lopez J."/>
            <person name="Manak J.R."/>
            <person name="Muller J."/>
            <person name="Pangilinan J."/>
            <person name="Patwardhan R.P."/>
            <person name="Pitluck S."/>
            <person name="Pritham E.J."/>
            <person name="Rechtsteiner A."/>
            <person name="Rho M."/>
            <person name="Rogozin I.B."/>
            <person name="Sakarya O."/>
            <person name="Salamov A."/>
            <person name="Schaack S."/>
            <person name="Shapiro H."/>
            <person name="Shiga Y."/>
            <person name="Skalitzky C."/>
            <person name="Smith Z."/>
            <person name="Souvorov A."/>
            <person name="Sung W."/>
            <person name="Tang Z."/>
            <person name="Tsuchiya D."/>
            <person name="Tu H."/>
            <person name="Vos H."/>
            <person name="Wang M."/>
            <person name="Wolf Y.I."/>
            <person name="Yamagata H."/>
            <person name="Yamada T."/>
            <person name="Ye Y."/>
            <person name="Shaw J.R."/>
            <person name="Andrews J."/>
            <person name="Crease T.J."/>
            <person name="Tang H."/>
            <person name="Lucas S.M."/>
            <person name="Robertson H.M."/>
            <person name="Bork P."/>
            <person name="Koonin E.V."/>
            <person name="Zdobnov E.M."/>
            <person name="Grigoriev I.V."/>
            <person name="Lynch M."/>
            <person name="Boore J.L."/>
        </authorList>
    </citation>
    <scope>NUCLEOTIDE SEQUENCE [LARGE SCALE GENOMIC DNA]</scope>
</reference>
<feature type="domain" description="ERAP1-like C-terminal" evidence="22">
    <location>
        <begin position="569"/>
        <end position="891"/>
    </location>
</feature>
<keyword evidence="8 17" id="KW-0479">Metal-binding</keyword>
<dbReference type="OrthoDB" id="510539at2759"/>
<evidence type="ECO:0000256" key="3">
    <source>
        <dbReference type="ARBA" id="ARBA00010136"/>
    </source>
</evidence>
<dbReference type="Gene3D" id="2.60.40.1910">
    <property type="match status" value="1"/>
</dbReference>
<dbReference type="GO" id="GO:0016285">
    <property type="term" value="F:alanyl aminopeptidase activity"/>
    <property type="evidence" value="ECO:0007669"/>
    <property type="project" value="UniProtKB-EC"/>
</dbReference>
<dbReference type="GO" id="GO:0008270">
    <property type="term" value="F:zinc ion binding"/>
    <property type="evidence" value="ECO:0007669"/>
    <property type="project" value="UniProtKB-UniRule"/>
</dbReference>
<evidence type="ECO:0000256" key="14">
    <source>
        <dbReference type="ARBA" id="ARBA00023157"/>
    </source>
</evidence>
<dbReference type="PRINTS" id="PR00756">
    <property type="entry name" value="ALADIPTASE"/>
</dbReference>
<evidence type="ECO:0000256" key="20">
    <source>
        <dbReference type="SAM" id="MobiDB-lite"/>
    </source>
</evidence>
<evidence type="ECO:0000256" key="12">
    <source>
        <dbReference type="ARBA" id="ARBA00023049"/>
    </source>
</evidence>
<dbReference type="Gene3D" id="2.60.40.1730">
    <property type="entry name" value="tricorn interacting facor f3 domain"/>
    <property type="match status" value="1"/>
</dbReference>
<evidence type="ECO:0000256" key="15">
    <source>
        <dbReference type="ARBA" id="ARBA00023180"/>
    </source>
</evidence>
<dbReference type="FunFam" id="2.60.40.1910:FF:000008">
    <property type="entry name" value="Aminopeptidase"/>
    <property type="match status" value="1"/>
</dbReference>
<evidence type="ECO:0000259" key="23">
    <source>
        <dbReference type="Pfam" id="PF17900"/>
    </source>
</evidence>
<protein>
    <recommendedName>
        <fullName evidence="19">Aminopeptidase</fullName>
        <ecNumber evidence="19">3.4.11.-</ecNumber>
    </recommendedName>
</protein>
<dbReference type="GO" id="GO:0043171">
    <property type="term" value="P:peptide catabolic process"/>
    <property type="evidence" value="ECO:0000318"/>
    <property type="project" value="GO_Central"/>
</dbReference>
<dbReference type="InterPro" id="IPR034016">
    <property type="entry name" value="M1_APN-typ"/>
</dbReference>
<dbReference type="AlphaFoldDB" id="E9GEW0"/>
<feature type="active site" description="Proton acceptor" evidence="16">
    <location>
        <position position="338"/>
    </location>
</feature>
<keyword evidence="6" id="KW-0336">GPI-anchor</keyword>
<dbReference type="Gene3D" id="1.10.390.10">
    <property type="entry name" value="Neutral Protease Domain 2"/>
    <property type="match status" value="1"/>
</dbReference>
<evidence type="ECO:0000256" key="16">
    <source>
        <dbReference type="PIRSR" id="PIRSR634016-1"/>
    </source>
</evidence>
<keyword evidence="10 19" id="KW-0378">Hydrolase</keyword>
<dbReference type="PANTHER" id="PTHR11533">
    <property type="entry name" value="PROTEASE M1 ZINC METALLOPROTEASE"/>
    <property type="match status" value="1"/>
</dbReference>
<dbReference type="Pfam" id="PF17900">
    <property type="entry name" value="Peptidase_M1_N"/>
    <property type="match status" value="1"/>
</dbReference>
<dbReference type="STRING" id="6669.E9GEW0"/>
<name>E9GEW0_DAPPU</name>
<dbReference type="InterPro" id="IPR014782">
    <property type="entry name" value="Peptidase_M1_dom"/>
</dbReference>
<evidence type="ECO:0000256" key="6">
    <source>
        <dbReference type="ARBA" id="ARBA00022622"/>
    </source>
</evidence>
<dbReference type="FunFam" id="2.60.40.1730:FF:000022">
    <property type="entry name" value="Aminopeptidase"/>
    <property type="match status" value="1"/>
</dbReference>
<dbReference type="InParanoid" id="E9GEW0"/>
<evidence type="ECO:0000256" key="13">
    <source>
        <dbReference type="ARBA" id="ARBA00023136"/>
    </source>
</evidence>
<dbReference type="EC" id="3.4.11.-" evidence="19"/>
<dbReference type="FunCoup" id="E9GEW0">
    <property type="interactions" value="442"/>
</dbReference>
<accession>E9GEW0</accession>
<dbReference type="GO" id="GO:0098552">
    <property type="term" value="C:side of membrane"/>
    <property type="evidence" value="ECO:0007669"/>
    <property type="project" value="UniProtKB-KW"/>
</dbReference>
<evidence type="ECO:0000259" key="22">
    <source>
        <dbReference type="Pfam" id="PF11838"/>
    </source>
</evidence>
<evidence type="ECO:0000256" key="17">
    <source>
        <dbReference type="PIRSR" id="PIRSR634016-3"/>
    </source>
</evidence>
<dbReference type="eggNOG" id="KOG1046">
    <property type="taxonomic scope" value="Eukaryota"/>
</dbReference>
<keyword evidence="15" id="KW-0325">Glycoprotein</keyword>
<keyword evidence="14" id="KW-1015">Disulfide bond</keyword>
<evidence type="ECO:0000256" key="5">
    <source>
        <dbReference type="ARBA" id="ARBA00022475"/>
    </source>
</evidence>
<dbReference type="Pfam" id="PF11838">
    <property type="entry name" value="ERAP1_C"/>
    <property type="match status" value="1"/>
</dbReference>
<sequence>MLAASTAAAASPSTKRAGRAGEDLRLPRDILPRLYEVTLLPILSEGNFTTEGSVSISVDCIQTTNNITLHIADILFNPADVTVILCSMQLTDLTTSQLVGISNVAEDKIRQFLVVTTNVQLLAGRQYRLSLTFTSILNNELRGFYRSSYNENGTVKYMAVSQMQPTDARRAFPCFDEPNMKANFTMKLGRLTTQLSTSNMPVKETTPIAGRPGYVWDLFETSFPVSTYLVGMMVSEFTYIDSPPGLSTTPFRIWTRPEAVSQAEYASRIGPQVLTFYEDYFQIPFPLPKQDMVALKDLSFGGMENWGMITYRETALLFDPVKSSESDKQRVTTVVAHELAHQWFGDLVTMDWWSDLWLNEGFASYLEYLGADFVEPEFGMIEQTIINDVQDVFGIDALESSHPISVEVNDPNEINELFDDISYGKGASIIRMLNKFLGEQSFRAGLTNYLNSKKYSNAVQDDLWAALTAQALADNVSLPIDVRTIMNTWTLKMGYPIVTVVRDYVAQTAAISQARFLLRSNPNSTDQTVYRWWIPLTYTTDFSQPQKSSWIPYEQTAIQISNVGASNQWVIFNVDEVGFYRVNYDETNWNLIVSQLLSDFQQISLINRAQLLDDSLNIARVNALPYALTLGLTQYLTKEQDYIPWMSALTGLSYLDLMYIRTAGYVEFKGYLTKLVTPLYDYVKFNDTVGDSHLLIYTRVTAVKWACKLQIGDCGSSSINFYQAWMNDPSNPTIVPVNQKSTITCTAIANGGNAEWDFAFQRYLDSNVAAESSKLLFGLSCSTDPVVLQNLLEMSLDPNSGIRRNDASSVFINVGSNPVGRDLTFNFIQTRWSEMVAYFPSLYDLARIVDSVSEGFNTPTEVQELKQLQADHADELGTAARALDQSIERAESNVEWMSLHYQEVLDWIQQNP</sequence>
<comment type="similarity">
    <text evidence="3 19">Belongs to the peptidase M1 family.</text>
</comment>
<feature type="region of interest" description="Disordered" evidence="20">
    <location>
        <begin position="1"/>
        <end position="20"/>
    </location>
</feature>
<evidence type="ECO:0000259" key="21">
    <source>
        <dbReference type="Pfam" id="PF01433"/>
    </source>
</evidence>
<dbReference type="Proteomes" id="UP000000305">
    <property type="component" value="Unassembled WGS sequence"/>
</dbReference>
<feature type="domain" description="Aminopeptidase N-like N-terminal" evidence="23">
    <location>
        <begin position="32"/>
        <end position="229"/>
    </location>
</feature>
<dbReference type="GO" id="GO:0006508">
    <property type="term" value="P:proteolysis"/>
    <property type="evidence" value="ECO:0000318"/>
    <property type="project" value="GO_Central"/>
</dbReference>
<dbReference type="PANTHER" id="PTHR11533:SF294">
    <property type="entry name" value="THYROTROPIN-RELEASING HORMONE-DEGRADING ECTOENZYME"/>
    <property type="match status" value="1"/>
</dbReference>
<gene>
    <name evidence="24" type="ORF">DAPPUDRAFT_302859</name>
</gene>
<keyword evidence="25" id="KW-1185">Reference proteome</keyword>
<evidence type="ECO:0000256" key="7">
    <source>
        <dbReference type="ARBA" id="ARBA00022670"/>
    </source>
</evidence>